<accession>A0A090SZY7</accession>
<gene>
    <name evidence="3" type="ORF">JCM19240_5415</name>
</gene>
<evidence type="ECO:0000256" key="1">
    <source>
        <dbReference type="SAM" id="SignalP"/>
    </source>
</evidence>
<dbReference type="SMART" id="SM00867">
    <property type="entry name" value="YceI"/>
    <property type="match status" value="1"/>
</dbReference>
<evidence type="ECO:0000259" key="2">
    <source>
        <dbReference type="SMART" id="SM00867"/>
    </source>
</evidence>
<reference evidence="3 4" key="2">
    <citation type="submission" date="2014-09" db="EMBL/GenBank/DDBJ databases">
        <authorList>
            <consortium name="NBRP consortium"/>
            <person name="Sawabe T."/>
            <person name="Meirelles P."/>
            <person name="Nakanishi M."/>
            <person name="Sayaka M."/>
            <person name="Hattori M."/>
            <person name="Ohkuma M."/>
        </authorList>
    </citation>
    <scope>NUCLEOTIDE SEQUENCE [LARGE SCALE GENOMIC DNA]</scope>
    <source>
        <strain evidence="3 4">JCM 19240</strain>
    </source>
</reference>
<dbReference type="OrthoDB" id="9793816at2"/>
<organism evidence="3 4">
    <name type="scientific">Vibrio maritimus</name>
    <dbReference type="NCBI Taxonomy" id="990268"/>
    <lineage>
        <taxon>Bacteria</taxon>
        <taxon>Pseudomonadati</taxon>
        <taxon>Pseudomonadota</taxon>
        <taxon>Gammaproteobacteria</taxon>
        <taxon>Vibrionales</taxon>
        <taxon>Vibrionaceae</taxon>
        <taxon>Vibrio</taxon>
    </lineage>
</organism>
<protein>
    <recommendedName>
        <fullName evidence="2">Lipid/polyisoprenoid-binding YceI-like domain-containing protein</fullName>
    </recommendedName>
</protein>
<keyword evidence="1" id="KW-0732">Signal</keyword>
<feature type="domain" description="Lipid/polyisoprenoid-binding YceI-like" evidence="2">
    <location>
        <begin position="21"/>
        <end position="190"/>
    </location>
</feature>
<feature type="chain" id="PRO_5001864118" description="Lipid/polyisoprenoid-binding YceI-like domain-containing protein" evidence="1">
    <location>
        <begin position="21"/>
        <end position="192"/>
    </location>
</feature>
<evidence type="ECO:0000313" key="3">
    <source>
        <dbReference type="EMBL" id="GAL31984.1"/>
    </source>
</evidence>
<comment type="caution">
    <text evidence="3">The sequence shown here is derived from an EMBL/GenBank/DDBJ whole genome shotgun (WGS) entry which is preliminary data.</text>
</comment>
<feature type="signal peptide" evidence="1">
    <location>
        <begin position="1"/>
        <end position="20"/>
    </location>
</feature>
<dbReference type="Proteomes" id="UP000029224">
    <property type="component" value="Unassembled WGS sequence"/>
</dbReference>
<dbReference type="AlphaFoldDB" id="A0A090SZY7"/>
<dbReference type="InterPro" id="IPR027016">
    <property type="entry name" value="UCP029811"/>
</dbReference>
<dbReference type="PIRSF" id="PIRSF029811">
    <property type="entry name" value="UCP029811"/>
    <property type="match status" value="1"/>
</dbReference>
<dbReference type="SUPFAM" id="SSF101874">
    <property type="entry name" value="YceI-like"/>
    <property type="match status" value="1"/>
</dbReference>
<reference evidence="3 4" key="1">
    <citation type="submission" date="2014-09" db="EMBL/GenBank/DDBJ databases">
        <title>Vibrio maritimus JCM 19240. (C210) whole genome shotgun sequence.</title>
        <authorList>
            <person name="Sawabe T."/>
            <person name="Meirelles P."/>
            <person name="Nakanishi M."/>
            <person name="Sayaka M."/>
            <person name="Hattori M."/>
            <person name="Ohkuma M."/>
        </authorList>
    </citation>
    <scope>NUCLEOTIDE SEQUENCE [LARGE SCALE GENOMIC DNA]</scope>
    <source>
        <strain evidence="3 4">JCM 19240</strain>
    </source>
</reference>
<name>A0A090SZY7_9VIBR</name>
<evidence type="ECO:0000313" key="4">
    <source>
        <dbReference type="Proteomes" id="UP000029224"/>
    </source>
</evidence>
<sequence>MMIRLGTLLAALAVTFSSQAEWMLDSSNSTLKFVSTKSNSVSEIHHFEAMTGTISDDGKATLVIDLSSVETNIPIRNERMQTMLFNVADFAKATITTVVDMSELDNSDIGGIYSIINDVTVDLHGKQKTYSAKLTVMKMSDDKVVIVATDPLIVNAADFGLEQGIEKLREVAGLPAIATSVPLTFVLVYNQK</sequence>
<dbReference type="Pfam" id="PF04264">
    <property type="entry name" value="YceI"/>
    <property type="match status" value="1"/>
</dbReference>
<dbReference type="Gene3D" id="2.40.128.110">
    <property type="entry name" value="Lipid/polyisoprenoid-binding, YceI-like"/>
    <property type="match status" value="1"/>
</dbReference>
<dbReference type="EMBL" id="BBMT01000001">
    <property type="protein sequence ID" value="GAL31984.1"/>
    <property type="molecule type" value="Genomic_DNA"/>
</dbReference>
<keyword evidence="4" id="KW-1185">Reference proteome</keyword>
<dbReference type="InterPro" id="IPR036761">
    <property type="entry name" value="TTHA0802/YceI-like_sf"/>
</dbReference>
<dbReference type="InterPro" id="IPR007372">
    <property type="entry name" value="Lipid/polyisoprenoid-bd_YceI"/>
</dbReference>
<proteinExistence type="predicted"/>